<dbReference type="EMBL" id="BAAAEU010000024">
    <property type="protein sequence ID" value="GAA0720721.1"/>
    <property type="molecule type" value="Genomic_DNA"/>
</dbReference>
<comment type="caution">
    <text evidence="1">The sequence shown here is derived from an EMBL/GenBank/DDBJ whole genome shotgun (WGS) entry which is preliminary data.</text>
</comment>
<reference evidence="1 2" key="1">
    <citation type="journal article" date="2019" name="Int. J. Syst. Evol. Microbiol.">
        <title>The Global Catalogue of Microorganisms (GCM) 10K type strain sequencing project: providing services to taxonomists for standard genome sequencing and annotation.</title>
        <authorList>
            <consortium name="The Broad Institute Genomics Platform"/>
            <consortium name="The Broad Institute Genome Sequencing Center for Infectious Disease"/>
            <person name="Wu L."/>
            <person name="Ma J."/>
        </authorList>
    </citation>
    <scope>NUCLEOTIDE SEQUENCE [LARGE SCALE GENOMIC DNA]</scope>
    <source>
        <strain evidence="1 2">JCM 15421</strain>
    </source>
</reference>
<keyword evidence="2" id="KW-1185">Reference proteome</keyword>
<sequence>METPASPHVSTVHVVAAQAEGVDSAKAAITHAAKGLWREIWSSKDAIGLDITTPWVT</sequence>
<protein>
    <recommendedName>
        <fullName evidence="3">Dodecin domain-containing protein</fullName>
    </recommendedName>
</protein>
<organism evidence="1 2">
    <name type="scientific">Dokdonella soli</name>
    <dbReference type="NCBI Taxonomy" id="529810"/>
    <lineage>
        <taxon>Bacteria</taxon>
        <taxon>Pseudomonadati</taxon>
        <taxon>Pseudomonadota</taxon>
        <taxon>Gammaproteobacteria</taxon>
        <taxon>Lysobacterales</taxon>
        <taxon>Rhodanobacteraceae</taxon>
        <taxon>Dokdonella</taxon>
    </lineage>
</organism>
<proteinExistence type="predicted"/>
<evidence type="ECO:0000313" key="2">
    <source>
        <dbReference type="Proteomes" id="UP001501523"/>
    </source>
</evidence>
<dbReference type="Proteomes" id="UP001501523">
    <property type="component" value="Unassembled WGS sequence"/>
</dbReference>
<evidence type="ECO:0008006" key="3">
    <source>
        <dbReference type="Google" id="ProtNLM"/>
    </source>
</evidence>
<accession>A0ABN1IT02</accession>
<name>A0ABN1IT02_9GAMM</name>
<evidence type="ECO:0000313" key="1">
    <source>
        <dbReference type="EMBL" id="GAA0720721.1"/>
    </source>
</evidence>
<gene>
    <name evidence="1" type="ORF">GCM10009105_30400</name>
</gene>